<evidence type="ECO:0000313" key="10">
    <source>
        <dbReference type="EMBL" id="MBL6453974.1"/>
    </source>
</evidence>
<feature type="transmembrane region" description="Helical" evidence="8">
    <location>
        <begin position="340"/>
        <end position="358"/>
    </location>
</feature>
<name>A0ABS1UWX8_9PROT</name>
<keyword evidence="4" id="KW-1003">Cell membrane</keyword>
<feature type="transmembrane region" description="Helical" evidence="8">
    <location>
        <begin position="45"/>
        <end position="64"/>
    </location>
</feature>
<organism evidence="10 11">
    <name type="scientific">Belnapia mucosa</name>
    <dbReference type="NCBI Taxonomy" id="2804532"/>
    <lineage>
        <taxon>Bacteria</taxon>
        <taxon>Pseudomonadati</taxon>
        <taxon>Pseudomonadota</taxon>
        <taxon>Alphaproteobacteria</taxon>
        <taxon>Acetobacterales</taxon>
        <taxon>Roseomonadaceae</taxon>
        <taxon>Belnapia</taxon>
    </lineage>
</organism>
<dbReference type="SUPFAM" id="SSF103473">
    <property type="entry name" value="MFS general substrate transporter"/>
    <property type="match status" value="1"/>
</dbReference>
<accession>A0ABS1UWX8</accession>
<evidence type="ECO:0000256" key="5">
    <source>
        <dbReference type="ARBA" id="ARBA00022692"/>
    </source>
</evidence>
<keyword evidence="3" id="KW-0813">Transport</keyword>
<feature type="transmembrane region" description="Helical" evidence="8">
    <location>
        <begin position="166"/>
        <end position="184"/>
    </location>
</feature>
<sequence>MPQNRGPAVPILALALGHVLSNAVRTLPAIAADVMQRDLGLSAEGLAALTGAFPFAFAIAMVPVGVGLDRFGVRRTALSVLAVAGIGAALAAMAPGVPGMLLAQLVLGTGCAGMLMGPITYAARAVPASRFGLWSGIILTVGNTGMLLSSSPLAWLVDRSGWRAGYWAMAGLAAFAFTAVALTVRQPAPPRQAGRSLLQDAGEVLAIAVSPALRALMVFGFASFAVVLGLRGLWGGPWLMEVKGLTRIEAGHILFGCALALTIAPVVWGWVERVVGRPVLLLAGSHYAVAALILALIAGVRLPTGWDAVIFALIGAIISFQMVAFGLVRAAVPPERTGRALSALNIAFFGGAAVMQAVSGLVAAWGGIGAALASLAVALILCTTGFLVLRRQAA</sequence>
<keyword evidence="11" id="KW-1185">Reference proteome</keyword>
<protein>
    <submittedName>
        <fullName evidence="10">MFS transporter</fullName>
    </submittedName>
</protein>
<dbReference type="Pfam" id="PF07690">
    <property type="entry name" value="MFS_1"/>
    <property type="match status" value="1"/>
</dbReference>
<comment type="caution">
    <text evidence="10">The sequence shown here is derived from an EMBL/GenBank/DDBJ whole genome shotgun (WGS) entry which is preliminary data.</text>
</comment>
<evidence type="ECO:0000259" key="9">
    <source>
        <dbReference type="PROSITE" id="PS50850"/>
    </source>
</evidence>
<feature type="domain" description="Major facilitator superfamily (MFS) profile" evidence="9">
    <location>
        <begin position="10"/>
        <end position="394"/>
    </location>
</feature>
<feature type="transmembrane region" description="Helical" evidence="8">
    <location>
        <begin position="100"/>
        <end position="119"/>
    </location>
</feature>
<proteinExistence type="inferred from homology"/>
<dbReference type="InterPro" id="IPR011701">
    <property type="entry name" value="MFS"/>
</dbReference>
<comment type="subcellular location">
    <subcellularLocation>
        <location evidence="1">Cell membrane</location>
        <topology evidence="1">Multi-pass membrane protein</topology>
    </subcellularLocation>
</comment>
<comment type="similarity">
    <text evidence="2">Belongs to the major facilitator superfamily.</text>
</comment>
<feature type="transmembrane region" description="Helical" evidence="8">
    <location>
        <begin position="308"/>
        <end position="328"/>
    </location>
</feature>
<evidence type="ECO:0000256" key="1">
    <source>
        <dbReference type="ARBA" id="ARBA00004651"/>
    </source>
</evidence>
<dbReference type="InterPro" id="IPR020846">
    <property type="entry name" value="MFS_dom"/>
</dbReference>
<evidence type="ECO:0000256" key="2">
    <source>
        <dbReference type="ARBA" id="ARBA00008335"/>
    </source>
</evidence>
<feature type="transmembrane region" description="Helical" evidence="8">
    <location>
        <begin position="204"/>
        <end position="230"/>
    </location>
</feature>
<feature type="transmembrane region" description="Helical" evidence="8">
    <location>
        <begin position="364"/>
        <end position="389"/>
    </location>
</feature>
<dbReference type="Gene3D" id="1.20.1250.20">
    <property type="entry name" value="MFS general substrate transporter like domains"/>
    <property type="match status" value="1"/>
</dbReference>
<evidence type="ECO:0000256" key="4">
    <source>
        <dbReference type="ARBA" id="ARBA00022475"/>
    </source>
</evidence>
<dbReference type="InterPro" id="IPR036259">
    <property type="entry name" value="MFS_trans_sf"/>
</dbReference>
<feature type="transmembrane region" description="Helical" evidence="8">
    <location>
        <begin position="131"/>
        <end position="154"/>
    </location>
</feature>
<evidence type="ECO:0000256" key="3">
    <source>
        <dbReference type="ARBA" id="ARBA00022448"/>
    </source>
</evidence>
<dbReference type="EMBL" id="JAEUXJ010000001">
    <property type="protein sequence ID" value="MBL6453974.1"/>
    <property type="molecule type" value="Genomic_DNA"/>
</dbReference>
<feature type="transmembrane region" description="Helical" evidence="8">
    <location>
        <begin position="278"/>
        <end position="302"/>
    </location>
</feature>
<dbReference type="RefSeq" id="WP_202823712.1">
    <property type="nucleotide sequence ID" value="NZ_JAEUXJ010000001.1"/>
</dbReference>
<keyword evidence="5 8" id="KW-0812">Transmembrane</keyword>
<evidence type="ECO:0000256" key="7">
    <source>
        <dbReference type="ARBA" id="ARBA00023136"/>
    </source>
</evidence>
<keyword evidence="7 8" id="KW-0472">Membrane</keyword>
<feature type="transmembrane region" description="Helical" evidence="8">
    <location>
        <begin position="250"/>
        <end position="271"/>
    </location>
</feature>
<keyword evidence="6 8" id="KW-1133">Transmembrane helix</keyword>
<dbReference type="PROSITE" id="PS50850">
    <property type="entry name" value="MFS"/>
    <property type="match status" value="1"/>
</dbReference>
<gene>
    <name evidence="10" type="ORF">JMJ55_01490</name>
</gene>
<dbReference type="PANTHER" id="PTHR43271">
    <property type="entry name" value="BLL2771 PROTEIN"/>
    <property type="match status" value="1"/>
</dbReference>
<dbReference type="Proteomes" id="UP000606490">
    <property type="component" value="Unassembled WGS sequence"/>
</dbReference>
<dbReference type="PANTHER" id="PTHR43271:SF2">
    <property type="entry name" value="BLL2771 PROTEIN"/>
    <property type="match status" value="1"/>
</dbReference>
<evidence type="ECO:0000256" key="6">
    <source>
        <dbReference type="ARBA" id="ARBA00022989"/>
    </source>
</evidence>
<evidence type="ECO:0000313" key="11">
    <source>
        <dbReference type="Proteomes" id="UP000606490"/>
    </source>
</evidence>
<feature type="transmembrane region" description="Helical" evidence="8">
    <location>
        <begin position="76"/>
        <end position="94"/>
    </location>
</feature>
<evidence type="ECO:0000256" key="8">
    <source>
        <dbReference type="SAM" id="Phobius"/>
    </source>
</evidence>
<reference evidence="10 11" key="1">
    <citation type="submission" date="2021-01" db="EMBL/GenBank/DDBJ databases">
        <title>Belnapia mucosa sp. nov. and Belnapia arida sp. nov., isolated from the Tabernas Desert (Almeria, Spain).</title>
        <authorList>
            <person name="Molina-Menor E."/>
            <person name="Vidal-Verdu A."/>
            <person name="Calonge A."/>
            <person name="Satari L."/>
            <person name="Pereto Magraner J."/>
            <person name="Porcar Miralles M."/>
        </authorList>
    </citation>
    <scope>NUCLEOTIDE SEQUENCE [LARGE SCALE GENOMIC DNA]</scope>
    <source>
        <strain evidence="10 11">T6</strain>
    </source>
</reference>